<accession>A0AAX6ED52</accession>
<feature type="compositionally biased region" description="Polar residues" evidence="1">
    <location>
        <begin position="22"/>
        <end position="34"/>
    </location>
</feature>
<name>A0AAX6ED52_IRIPA</name>
<evidence type="ECO:0000256" key="1">
    <source>
        <dbReference type="SAM" id="MobiDB-lite"/>
    </source>
</evidence>
<dbReference type="Proteomes" id="UP001140949">
    <property type="component" value="Unassembled WGS sequence"/>
</dbReference>
<protein>
    <submittedName>
        <fullName evidence="2">Uncharacterized protein</fullName>
    </submittedName>
</protein>
<comment type="caution">
    <text evidence="2">The sequence shown here is derived from an EMBL/GenBank/DDBJ whole genome shotgun (WGS) entry which is preliminary data.</text>
</comment>
<reference evidence="2" key="2">
    <citation type="submission" date="2023-04" db="EMBL/GenBank/DDBJ databases">
        <authorList>
            <person name="Bruccoleri R.E."/>
            <person name="Oakeley E.J."/>
            <person name="Faust A.-M."/>
            <person name="Dessus-Babus S."/>
            <person name="Altorfer M."/>
            <person name="Burckhardt D."/>
            <person name="Oertli M."/>
            <person name="Naumann U."/>
            <person name="Petersen F."/>
            <person name="Wong J."/>
        </authorList>
    </citation>
    <scope>NUCLEOTIDE SEQUENCE</scope>
    <source>
        <strain evidence="2">GSM-AAB239-AS_SAM_17_03QT</strain>
        <tissue evidence="2">Leaf</tissue>
    </source>
</reference>
<feature type="compositionally biased region" description="Low complexity" evidence="1">
    <location>
        <begin position="67"/>
        <end position="83"/>
    </location>
</feature>
<reference evidence="2" key="1">
    <citation type="journal article" date="2023" name="GigaByte">
        <title>Genome assembly of the bearded iris, Iris pallida Lam.</title>
        <authorList>
            <person name="Bruccoleri R.E."/>
            <person name="Oakeley E.J."/>
            <person name="Faust A.M.E."/>
            <person name="Altorfer M."/>
            <person name="Dessus-Babus S."/>
            <person name="Burckhardt D."/>
            <person name="Oertli M."/>
            <person name="Naumann U."/>
            <person name="Petersen F."/>
            <person name="Wong J."/>
        </authorList>
    </citation>
    <scope>NUCLEOTIDE SEQUENCE</scope>
    <source>
        <strain evidence="2">GSM-AAB239-AS_SAM_17_03QT</strain>
    </source>
</reference>
<dbReference type="EMBL" id="JANAVB010037419">
    <property type="protein sequence ID" value="KAJ6802057.1"/>
    <property type="molecule type" value="Genomic_DNA"/>
</dbReference>
<dbReference type="AlphaFoldDB" id="A0AAX6ED52"/>
<feature type="region of interest" description="Disordered" evidence="1">
    <location>
        <begin position="62"/>
        <end position="84"/>
    </location>
</feature>
<organism evidence="2 3">
    <name type="scientific">Iris pallida</name>
    <name type="common">Sweet iris</name>
    <dbReference type="NCBI Taxonomy" id="29817"/>
    <lineage>
        <taxon>Eukaryota</taxon>
        <taxon>Viridiplantae</taxon>
        <taxon>Streptophyta</taxon>
        <taxon>Embryophyta</taxon>
        <taxon>Tracheophyta</taxon>
        <taxon>Spermatophyta</taxon>
        <taxon>Magnoliopsida</taxon>
        <taxon>Liliopsida</taxon>
        <taxon>Asparagales</taxon>
        <taxon>Iridaceae</taxon>
        <taxon>Iridoideae</taxon>
        <taxon>Irideae</taxon>
        <taxon>Iris</taxon>
    </lineage>
</organism>
<keyword evidence="3" id="KW-1185">Reference proteome</keyword>
<evidence type="ECO:0000313" key="2">
    <source>
        <dbReference type="EMBL" id="KAJ6802057.1"/>
    </source>
</evidence>
<gene>
    <name evidence="2" type="ORF">M6B38_195030</name>
</gene>
<sequence>MSDRMEAEMQILLESHMRDMGSFSQSPRDVSSGTGLIPDDVNFDPITSPPIVHHSARFQLEVQSKRQTQPPKKTQLQLPKQTQAQTIPRSKLRNYCEDLMAVKRAKKNLVDENFQLVCPTFNCLLLFLQVLCMVNSSMCVRS</sequence>
<proteinExistence type="predicted"/>
<evidence type="ECO:0000313" key="3">
    <source>
        <dbReference type="Proteomes" id="UP001140949"/>
    </source>
</evidence>
<feature type="region of interest" description="Disordered" evidence="1">
    <location>
        <begin position="20"/>
        <end position="39"/>
    </location>
</feature>